<organism evidence="2 3">
    <name type="scientific">Caballeronia telluris</name>
    <dbReference type="NCBI Taxonomy" id="326475"/>
    <lineage>
        <taxon>Bacteria</taxon>
        <taxon>Pseudomonadati</taxon>
        <taxon>Pseudomonadota</taxon>
        <taxon>Betaproteobacteria</taxon>
        <taxon>Burkholderiales</taxon>
        <taxon>Burkholderiaceae</taxon>
        <taxon>Caballeronia</taxon>
    </lineage>
</organism>
<evidence type="ECO:0000256" key="1">
    <source>
        <dbReference type="SAM" id="Phobius"/>
    </source>
</evidence>
<accession>A0A158G2W4</accession>
<dbReference type="EMBL" id="FCNZ02000004">
    <property type="protein sequence ID" value="SAL26217.1"/>
    <property type="molecule type" value="Genomic_DNA"/>
</dbReference>
<sequence>MNRWLSGYVATVVLIACVIAAQNFWELNRSDWASWAQAIGSVAAVGAAIWLASQEDRRRKEQSLIAAKLSASGMTTKLSINVTLVEGARDFFKAAGQADGDPTKFDWWFARLSGLKLSTRDEQLALIPLPNNCAYKLAGANDRLHSVVETLGAFMKSPGRAESNRRKEAANGISFLLGEVAALLDSASVECKKATESLTSSRSGYL</sequence>
<comment type="caution">
    <text evidence="2">The sequence shown here is derived from an EMBL/GenBank/DDBJ whole genome shotgun (WGS) entry which is preliminary data.</text>
</comment>
<reference evidence="2" key="1">
    <citation type="submission" date="2016-01" db="EMBL/GenBank/DDBJ databases">
        <authorList>
            <person name="Peeters Charlotte."/>
        </authorList>
    </citation>
    <scope>NUCLEOTIDE SEQUENCE</scope>
    <source>
        <strain evidence="2">LMG 22936</strain>
    </source>
</reference>
<dbReference type="PROSITE" id="PS51257">
    <property type="entry name" value="PROKAR_LIPOPROTEIN"/>
    <property type="match status" value="1"/>
</dbReference>
<gene>
    <name evidence="2" type="ORF">AWB66_01520</name>
</gene>
<dbReference type="RefSeq" id="WP_087629662.1">
    <property type="nucleotide sequence ID" value="NZ_FCNZ02000004.1"/>
</dbReference>
<dbReference type="Proteomes" id="UP000054717">
    <property type="component" value="Unassembled WGS sequence"/>
</dbReference>
<evidence type="ECO:0000313" key="3">
    <source>
        <dbReference type="Proteomes" id="UP000054717"/>
    </source>
</evidence>
<evidence type="ECO:0000313" key="2">
    <source>
        <dbReference type="EMBL" id="SAL26217.1"/>
    </source>
</evidence>
<keyword evidence="1" id="KW-0812">Transmembrane</keyword>
<keyword evidence="3" id="KW-1185">Reference proteome</keyword>
<keyword evidence="1" id="KW-1133">Transmembrane helix</keyword>
<evidence type="ECO:0008006" key="4">
    <source>
        <dbReference type="Google" id="ProtNLM"/>
    </source>
</evidence>
<proteinExistence type="predicted"/>
<feature type="transmembrane region" description="Helical" evidence="1">
    <location>
        <begin position="36"/>
        <end position="53"/>
    </location>
</feature>
<keyword evidence="1" id="KW-0472">Membrane</keyword>
<protein>
    <recommendedName>
        <fullName evidence="4">Lipoprotein</fullName>
    </recommendedName>
</protein>
<dbReference type="AlphaFoldDB" id="A0A158G2W4"/>
<name>A0A158G2W4_9BURK</name>